<evidence type="ECO:0000256" key="3">
    <source>
        <dbReference type="PROSITE-ProRule" id="PRU00176"/>
    </source>
</evidence>
<dbReference type="GO" id="GO:0015937">
    <property type="term" value="P:coenzyme A biosynthetic process"/>
    <property type="evidence" value="ECO:0007669"/>
    <property type="project" value="UniProtKB-KW"/>
</dbReference>
<evidence type="ECO:0000256" key="2">
    <source>
        <dbReference type="ARBA" id="ARBA00038350"/>
    </source>
</evidence>
<dbReference type="GO" id="GO:0003723">
    <property type="term" value="F:RNA binding"/>
    <property type="evidence" value="ECO:0007669"/>
    <property type="project" value="UniProtKB-UniRule"/>
</dbReference>
<dbReference type="AlphaFoldDB" id="A0AAN9YFI1"/>
<dbReference type="PANTHER" id="PTHR14359">
    <property type="entry name" value="HOMO-OLIGOMERIC FLAVIN CONTAINING CYS DECARBOXYLASE FAMILY"/>
    <property type="match status" value="1"/>
</dbReference>
<dbReference type="SUPFAM" id="SSF54928">
    <property type="entry name" value="RNA-binding domain, RBD"/>
    <property type="match status" value="1"/>
</dbReference>
<comment type="similarity">
    <text evidence="2">Belongs to the HFCD (homooligomeric flavin containing Cys decarboxylase) superfamily.</text>
</comment>
<reference evidence="6 7" key="1">
    <citation type="journal article" date="2023" name="PLoS ONE">
        <title>Cytospora paraplurivora sp. nov. isolated from orchards with fruit tree decline syndrome in Ontario, Canada.</title>
        <authorList>
            <person name="Ilyukhin E."/>
            <person name="Nguyen H.D.T."/>
            <person name="Castle A.J."/>
            <person name="Ellouze W."/>
        </authorList>
    </citation>
    <scope>NUCLEOTIDE SEQUENCE [LARGE SCALE GENOMIC DNA]</scope>
    <source>
        <strain evidence="6 7">FDS-564</strain>
    </source>
</reference>
<feature type="compositionally biased region" description="Gly residues" evidence="4">
    <location>
        <begin position="335"/>
        <end position="354"/>
    </location>
</feature>
<dbReference type="InterPro" id="IPR035979">
    <property type="entry name" value="RBD_domain_sf"/>
</dbReference>
<dbReference type="Proteomes" id="UP001320245">
    <property type="component" value="Unassembled WGS sequence"/>
</dbReference>
<keyword evidence="3" id="KW-0694">RNA-binding</keyword>
<dbReference type="InterPro" id="IPR003382">
    <property type="entry name" value="Flavoprotein"/>
</dbReference>
<dbReference type="GO" id="GO:0004633">
    <property type="term" value="F:phosphopantothenoylcysteine decarboxylase activity"/>
    <property type="evidence" value="ECO:0007669"/>
    <property type="project" value="TreeGrafter"/>
</dbReference>
<evidence type="ECO:0000256" key="1">
    <source>
        <dbReference type="ARBA" id="ARBA00022993"/>
    </source>
</evidence>
<keyword evidence="7" id="KW-1185">Reference proteome</keyword>
<evidence type="ECO:0000313" key="7">
    <source>
        <dbReference type="Proteomes" id="UP001320245"/>
    </source>
</evidence>
<comment type="caution">
    <text evidence="6">The sequence shown here is derived from an EMBL/GenBank/DDBJ whole genome shotgun (WGS) entry which is preliminary data.</text>
</comment>
<gene>
    <name evidence="6" type="ORF">SLS53_005269</name>
</gene>
<dbReference type="InterPro" id="IPR034201">
    <property type="entry name" value="RNPS1_RRM"/>
</dbReference>
<dbReference type="GO" id="GO:0010181">
    <property type="term" value="F:FMN binding"/>
    <property type="evidence" value="ECO:0007669"/>
    <property type="project" value="TreeGrafter"/>
</dbReference>
<accession>A0AAN9YFI1</accession>
<dbReference type="InterPro" id="IPR036551">
    <property type="entry name" value="Flavin_trans-like"/>
</dbReference>
<evidence type="ECO:0000313" key="6">
    <source>
        <dbReference type="EMBL" id="KAK7740801.1"/>
    </source>
</evidence>
<evidence type="ECO:0000259" key="5">
    <source>
        <dbReference type="PROSITE" id="PS50102"/>
    </source>
</evidence>
<organism evidence="6 7">
    <name type="scientific">Cytospora paraplurivora</name>
    <dbReference type="NCBI Taxonomy" id="2898453"/>
    <lineage>
        <taxon>Eukaryota</taxon>
        <taxon>Fungi</taxon>
        <taxon>Dikarya</taxon>
        <taxon>Ascomycota</taxon>
        <taxon>Pezizomycotina</taxon>
        <taxon>Sordariomycetes</taxon>
        <taxon>Sordariomycetidae</taxon>
        <taxon>Diaporthales</taxon>
        <taxon>Cytosporaceae</taxon>
        <taxon>Cytospora</taxon>
    </lineage>
</organism>
<protein>
    <recommendedName>
        <fullName evidence="5">RRM domain-containing protein</fullName>
    </recommendedName>
</protein>
<proteinExistence type="inferred from homology"/>
<evidence type="ECO:0000256" key="4">
    <source>
        <dbReference type="SAM" id="MobiDB-lite"/>
    </source>
</evidence>
<feature type="region of interest" description="Disordered" evidence="4">
    <location>
        <begin position="311"/>
        <end position="354"/>
    </location>
</feature>
<dbReference type="GO" id="GO:0071513">
    <property type="term" value="C:phosphopantothenoylcysteine decarboxylase complex"/>
    <property type="evidence" value="ECO:0007669"/>
    <property type="project" value="TreeGrafter"/>
</dbReference>
<dbReference type="Gene3D" id="3.40.50.1950">
    <property type="entry name" value="Flavin prenyltransferase-like"/>
    <property type="match status" value="1"/>
</dbReference>
<dbReference type="SMART" id="SM00360">
    <property type="entry name" value="RRM"/>
    <property type="match status" value="1"/>
</dbReference>
<dbReference type="CDD" id="cd12365">
    <property type="entry name" value="RRM_RNPS1"/>
    <property type="match status" value="1"/>
</dbReference>
<keyword evidence="1" id="KW-0173">Coenzyme A biosynthesis</keyword>
<dbReference type="PANTHER" id="PTHR14359:SF6">
    <property type="entry name" value="PHOSPHOPANTOTHENOYLCYSTEINE DECARBOXYLASE"/>
    <property type="match status" value="1"/>
</dbReference>
<dbReference type="Pfam" id="PF02441">
    <property type="entry name" value="Flavoprotein"/>
    <property type="match status" value="1"/>
</dbReference>
<dbReference type="InterPro" id="IPR012677">
    <property type="entry name" value="Nucleotide-bd_a/b_plait_sf"/>
</dbReference>
<feature type="domain" description="RRM" evidence="5">
    <location>
        <begin position="230"/>
        <end position="308"/>
    </location>
</feature>
<dbReference type="SUPFAM" id="SSF52507">
    <property type="entry name" value="Homo-oligomeric flavin-containing Cys decarboxylases, HFCD"/>
    <property type="match status" value="1"/>
</dbReference>
<dbReference type="EMBL" id="JAJSPL020000019">
    <property type="protein sequence ID" value="KAK7740801.1"/>
    <property type="molecule type" value="Genomic_DNA"/>
</dbReference>
<dbReference type="Gene3D" id="3.30.70.330">
    <property type="match status" value="1"/>
</dbReference>
<name>A0AAN9YFI1_9PEZI</name>
<dbReference type="InterPro" id="IPR000504">
    <property type="entry name" value="RRM_dom"/>
</dbReference>
<dbReference type="PROSITE" id="PS50102">
    <property type="entry name" value="RRM"/>
    <property type="match status" value="1"/>
</dbReference>
<sequence length="389" mass="42090">MKASHTNGESTGERMASGDDNRTHLLLAATGSVATIKISNIIRALASHAHKLSIRVIFTTNAKHFLAGQSAEQPTVSSLSSLPGVEAVYDDSAEWGPEPWRRGADILHISLRRWADILVIAPLSANTLAKLANGLSDNLLTSVCRAWDTDGQVDGRRKRIVVAPAMNTAMWRHPVTAKQIRVLEEDWGVRRDDEKGEETGWFEVLAPQATKMLACGDSGSGAMMEWTEIVKIVVERLTKNVTEEHLREIFGAYGTIHDMDVPLSRQFGTNRGAAYILYANEADAESAIAHMHEAQLDGATISVSIVLQRRKLSPPPPTANRGANFDPRLPPPGRGARGPPGGMGGPRGRGGRGGGRYLPSAVYLKVQVEVASCISKRRKIPHEIAVALS</sequence>